<dbReference type="NCBIfam" id="TIGR01494">
    <property type="entry name" value="ATPase_P-type"/>
    <property type="match status" value="2"/>
</dbReference>
<keyword evidence="10 12" id="KW-0472">Membrane</keyword>
<dbReference type="InterPro" id="IPR051949">
    <property type="entry name" value="Cation_Transport_ATPase"/>
</dbReference>
<comment type="subcellular location">
    <subcellularLocation>
        <location evidence="1">Membrane</location>
        <topology evidence="1">Multi-pass membrane protein</topology>
    </subcellularLocation>
</comment>
<keyword evidence="8" id="KW-1278">Translocase</keyword>
<dbReference type="GO" id="GO:0046872">
    <property type="term" value="F:metal ion binding"/>
    <property type="evidence" value="ECO:0007669"/>
    <property type="project" value="UniProtKB-KW"/>
</dbReference>
<keyword evidence="15" id="KW-1185">Reference proteome</keyword>
<evidence type="ECO:0000256" key="1">
    <source>
        <dbReference type="ARBA" id="ARBA00004141"/>
    </source>
</evidence>
<dbReference type="InterPro" id="IPR036412">
    <property type="entry name" value="HAD-like_sf"/>
</dbReference>
<evidence type="ECO:0000256" key="6">
    <source>
        <dbReference type="ARBA" id="ARBA00022840"/>
    </source>
</evidence>
<evidence type="ECO:0000256" key="11">
    <source>
        <dbReference type="SAM" id="MobiDB-lite"/>
    </source>
</evidence>
<keyword evidence="5" id="KW-0547">Nucleotide-binding</keyword>
<dbReference type="PANTHER" id="PTHR43079">
    <property type="entry name" value="PROBABLE CADMIUM/ZINC-TRANSPORTING ATPASE HMA1"/>
    <property type="match status" value="1"/>
</dbReference>
<comment type="similarity">
    <text evidence="2">Belongs to the cation transport ATPase (P-type) (TC 3.A.3) family. Type IB subfamily.</text>
</comment>
<proteinExistence type="inferred from homology"/>
<dbReference type="GO" id="GO:0016887">
    <property type="term" value="F:ATP hydrolysis activity"/>
    <property type="evidence" value="ECO:0007669"/>
    <property type="project" value="InterPro"/>
</dbReference>
<evidence type="ECO:0000256" key="7">
    <source>
        <dbReference type="ARBA" id="ARBA00022842"/>
    </source>
</evidence>
<feature type="region of interest" description="Disordered" evidence="11">
    <location>
        <begin position="878"/>
        <end position="906"/>
    </location>
</feature>
<feature type="transmembrane region" description="Helical" evidence="12">
    <location>
        <begin position="421"/>
        <end position="443"/>
    </location>
</feature>
<dbReference type="InterPro" id="IPR001757">
    <property type="entry name" value="P_typ_ATPase"/>
</dbReference>
<organism evidence="14 15">
    <name type="scientific">Coccomyxa viridis</name>
    <dbReference type="NCBI Taxonomy" id="1274662"/>
    <lineage>
        <taxon>Eukaryota</taxon>
        <taxon>Viridiplantae</taxon>
        <taxon>Chlorophyta</taxon>
        <taxon>core chlorophytes</taxon>
        <taxon>Trebouxiophyceae</taxon>
        <taxon>Trebouxiophyceae incertae sedis</taxon>
        <taxon>Coccomyxaceae</taxon>
        <taxon>Coccomyxa</taxon>
    </lineage>
</organism>
<feature type="transmembrane region" description="Helical" evidence="12">
    <location>
        <begin position="179"/>
        <end position="204"/>
    </location>
</feature>
<dbReference type="Proteomes" id="UP001314263">
    <property type="component" value="Unassembled WGS sequence"/>
</dbReference>
<evidence type="ECO:0000256" key="10">
    <source>
        <dbReference type="ARBA" id="ARBA00023136"/>
    </source>
</evidence>
<feature type="transmembrane region" description="Helical" evidence="12">
    <location>
        <begin position="822"/>
        <end position="841"/>
    </location>
</feature>
<evidence type="ECO:0000256" key="4">
    <source>
        <dbReference type="ARBA" id="ARBA00022723"/>
    </source>
</evidence>
<evidence type="ECO:0000313" key="14">
    <source>
        <dbReference type="EMBL" id="CAK0784456.1"/>
    </source>
</evidence>
<accession>A0AAV1IAR1</accession>
<feature type="transmembrane region" description="Helical" evidence="12">
    <location>
        <begin position="847"/>
        <end position="866"/>
    </location>
</feature>
<evidence type="ECO:0000259" key="13">
    <source>
        <dbReference type="Pfam" id="PF00122"/>
    </source>
</evidence>
<name>A0AAV1IAR1_9CHLO</name>
<dbReference type="InterPro" id="IPR059000">
    <property type="entry name" value="ATPase_P-type_domA"/>
</dbReference>
<dbReference type="Pfam" id="PF00702">
    <property type="entry name" value="Hydrolase"/>
    <property type="match status" value="1"/>
</dbReference>
<feature type="domain" description="P-type ATPase A" evidence="13">
    <location>
        <begin position="259"/>
        <end position="364"/>
    </location>
</feature>
<dbReference type="SUPFAM" id="SSF81653">
    <property type="entry name" value="Calcium ATPase, transduction domain A"/>
    <property type="match status" value="1"/>
</dbReference>
<evidence type="ECO:0000313" key="15">
    <source>
        <dbReference type="Proteomes" id="UP001314263"/>
    </source>
</evidence>
<keyword evidence="4" id="KW-0479">Metal-binding</keyword>
<dbReference type="PANTHER" id="PTHR43079:SF1">
    <property type="entry name" value="CADMIUM_ZINC-TRANSPORTING ATPASE HMA1, CHLOROPLASTIC-RELATED"/>
    <property type="match status" value="1"/>
</dbReference>
<dbReference type="InterPro" id="IPR023214">
    <property type="entry name" value="HAD_sf"/>
</dbReference>
<dbReference type="InterPro" id="IPR008250">
    <property type="entry name" value="ATPase_P-typ_transduc_dom_A_sf"/>
</dbReference>
<reference evidence="14 15" key="1">
    <citation type="submission" date="2023-10" db="EMBL/GenBank/DDBJ databases">
        <authorList>
            <person name="Maclean D."/>
            <person name="Macfadyen A."/>
        </authorList>
    </citation>
    <scope>NUCLEOTIDE SEQUENCE [LARGE SCALE GENOMIC DNA]</scope>
</reference>
<dbReference type="Gene3D" id="3.40.1110.10">
    <property type="entry name" value="Calcium-transporting ATPase, cytoplasmic domain N"/>
    <property type="match status" value="1"/>
</dbReference>
<evidence type="ECO:0000256" key="3">
    <source>
        <dbReference type="ARBA" id="ARBA00022692"/>
    </source>
</evidence>
<comment type="caution">
    <text evidence="14">The sequence shown here is derived from an EMBL/GenBank/DDBJ whole genome shotgun (WGS) entry which is preliminary data.</text>
</comment>
<dbReference type="InterPro" id="IPR023299">
    <property type="entry name" value="ATPase_P-typ_cyto_dom_N"/>
</dbReference>
<gene>
    <name evidence="14" type="ORF">CVIRNUC_007660</name>
</gene>
<evidence type="ECO:0000256" key="12">
    <source>
        <dbReference type="SAM" id="Phobius"/>
    </source>
</evidence>
<feature type="transmembrane region" description="Helical" evidence="12">
    <location>
        <begin position="149"/>
        <end position="167"/>
    </location>
</feature>
<sequence length="919" mass="95675">MASALTNEACSPSRKDAPLFPLVPRLPLKRAPCSKHQHALSCVRAQHPSLAQSSLLPGTIAAGLHQSEQLRRWTPVQKQHLQLHSIQQQHRQHRPGLVRHSSSCCGSAAAAQEAAEGEGAPDNAVQAALRWAFRKTGLQAIAEALDDNWAVSVTIVILYLASFAASFASGHLAEHISRLAVGAIYLLAGVPETVELCLSVAGGLVDTHVLMTLAALGLLALSQAPEGALLLVLFNVSHAVEHLLTDRAQGNLASLLEKAPQTATVLQATADGQPDFARQQSVRAEDVSVGSLMLVRPGEQVALDGRIVSGEANVSTEHITGEAVPARKGPGDELPSGARVEDGALVVQASRPASESTIARIAQLSRQAKANRPKLQTRLQAFTDWYSKAVIALTLGAVAALRLCGVPLLGTAAEAGALYRAMGMLTAAAPCALVIAPLSYIAAMAALYQNGILVTGTVVLEALAHCGTAAFDKTGTLTTGKLAATSMREPGAAAASSGGAGGSSQQQCPGHWALAVHDEGSPDDVEALELAIALSQRSNHPVSRALTALDGLLDQGEGSVSKRITEFRAVPGKGVECMLLEGSHSAQRSRVRFGSLDYIQESLPSSRSATLEALGGGLRDTSVVSVLVKSPAVEQHSRPPENSLLMRAFTFEDQVRSSSAAALDALQQGSWRTSGPSRWLGWVPVLGRLFRDRARPADALHVMMLTGDNVASARNIAGLLGVSEVQAGLSPEQKLAAIQAAQQQGGRSAPTVRGSGVIMVGDGVNDAPALAAANVGVAVAASPSEAAAAVADVILLSDNGAEALPFLLQVAHDTKSVVRQNLTLAFGSILCLALPAVFGWIPLWKAVAFHEGCTLLVALNSLKVLLFARQKWTTHGADMGEPLVAPSRRSNREASQSNGHALEGKEQLVATVAVEAAPA</sequence>
<dbReference type="SUPFAM" id="SSF56784">
    <property type="entry name" value="HAD-like"/>
    <property type="match status" value="1"/>
</dbReference>
<dbReference type="PRINTS" id="PR00119">
    <property type="entry name" value="CATATPASE"/>
</dbReference>
<dbReference type="Gene3D" id="2.70.150.10">
    <property type="entry name" value="Calcium-transporting ATPase, cytoplasmic transduction domain A"/>
    <property type="match status" value="1"/>
</dbReference>
<keyword evidence="7" id="KW-0460">Magnesium</keyword>
<keyword evidence="6" id="KW-0067">ATP-binding</keyword>
<dbReference type="PROSITE" id="PS00154">
    <property type="entry name" value="ATPASE_E1_E2"/>
    <property type="match status" value="1"/>
</dbReference>
<evidence type="ECO:0000256" key="5">
    <source>
        <dbReference type="ARBA" id="ARBA00022741"/>
    </source>
</evidence>
<protein>
    <recommendedName>
        <fullName evidence="13">P-type ATPase A domain-containing protein</fullName>
    </recommendedName>
</protein>
<dbReference type="Pfam" id="PF00122">
    <property type="entry name" value="E1-E2_ATPase"/>
    <property type="match status" value="1"/>
</dbReference>
<dbReference type="Gene3D" id="3.40.50.1000">
    <property type="entry name" value="HAD superfamily/HAD-like"/>
    <property type="match status" value="2"/>
</dbReference>
<dbReference type="InterPro" id="IPR018303">
    <property type="entry name" value="ATPase_P-typ_P_site"/>
</dbReference>
<feature type="transmembrane region" description="Helical" evidence="12">
    <location>
        <begin position="385"/>
        <end position="409"/>
    </location>
</feature>
<evidence type="ECO:0000256" key="2">
    <source>
        <dbReference type="ARBA" id="ARBA00006024"/>
    </source>
</evidence>
<dbReference type="GO" id="GO:0005524">
    <property type="term" value="F:ATP binding"/>
    <property type="evidence" value="ECO:0007669"/>
    <property type="project" value="UniProtKB-KW"/>
</dbReference>
<dbReference type="AlphaFoldDB" id="A0AAV1IAR1"/>
<evidence type="ECO:0000256" key="8">
    <source>
        <dbReference type="ARBA" id="ARBA00022967"/>
    </source>
</evidence>
<dbReference type="GO" id="GO:0016020">
    <property type="term" value="C:membrane"/>
    <property type="evidence" value="ECO:0007669"/>
    <property type="project" value="UniProtKB-SubCell"/>
</dbReference>
<dbReference type="EMBL" id="CAUYUE010000010">
    <property type="protein sequence ID" value="CAK0784456.1"/>
    <property type="molecule type" value="Genomic_DNA"/>
</dbReference>
<keyword evidence="3 12" id="KW-0812">Transmembrane</keyword>
<keyword evidence="9 12" id="KW-1133">Transmembrane helix</keyword>
<evidence type="ECO:0000256" key="9">
    <source>
        <dbReference type="ARBA" id="ARBA00022989"/>
    </source>
</evidence>